<evidence type="ECO:0000256" key="1">
    <source>
        <dbReference type="SAM" id="MobiDB-lite"/>
    </source>
</evidence>
<gene>
    <name evidence="2" type="ORF">R1sor_003975</name>
</gene>
<dbReference type="EMBL" id="JBJQOH010000006">
    <property type="protein sequence ID" value="KAL3685953.1"/>
    <property type="molecule type" value="Genomic_DNA"/>
</dbReference>
<name>A0ABD3H368_9MARC</name>
<dbReference type="AlphaFoldDB" id="A0ABD3H368"/>
<proteinExistence type="predicted"/>
<evidence type="ECO:0000313" key="2">
    <source>
        <dbReference type="EMBL" id="KAL3685953.1"/>
    </source>
</evidence>
<reference evidence="2 3" key="1">
    <citation type="submission" date="2024-09" db="EMBL/GenBank/DDBJ databases">
        <title>Chromosome-scale assembly of Riccia sorocarpa.</title>
        <authorList>
            <person name="Paukszto L."/>
        </authorList>
    </citation>
    <scope>NUCLEOTIDE SEQUENCE [LARGE SCALE GENOMIC DNA]</scope>
    <source>
        <strain evidence="2">LP-2024</strain>
        <tissue evidence="2">Aerial parts of the thallus</tissue>
    </source>
</reference>
<dbReference type="Proteomes" id="UP001633002">
    <property type="component" value="Unassembled WGS sequence"/>
</dbReference>
<sequence length="118" mass="13176">MLTICSEAEKELVEGLKVSSAQEQGLRMHNVYGKICEMRYYLYQTVDELGWLLERTSKGKLPPSNEDRRCRSQAGTSNVPVPISSDVNAESKDHPDEGWLALACLSGPDKCLRRSTDS</sequence>
<feature type="region of interest" description="Disordered" evidence="1">
    <location>
        <begin position="57"/>
        <end position="94"/>
    </location>
</feature>
<keyword evidence="3" id="KW-1185">Reference proteome</keyword>
<protein>
    <submittedName>
        <fullName evidence="2">Uncharacterized protein</fullName>
    </submittedName>
</protein>
<evidence type="ECO:0000313" key="3">
    <source>
        <dbReference type="Proteomes" id="UP001633002"/>
    </source>
</evidence>
<organism evidence="2 3">
    <name type="scientific">Riccia sorocarpa</name>
    <dbReference type="NCBI Taxonomy" id="122646"/>
    <lineage>
        <taxon>Eukaryota</taxon>
        <taxon>Viridiplantae</taxon>
        <taxon>Streptophyta</taxon>
        <taxon>Embryophyta</taxon>
        <taxon>Marchantiophyta</taxon>
        <taxon>Marchantiopsida</taxon>
        <taxon>Marchantiidae</taxon>
        <taxon>Marchantiales</taxon>
        <taxon>Ricciaceae</taxon>
        <taxon>Riccia</taxon>
    </lineage>
</organism>
<accession>A0ABD3H368</accession>
<comment type="caution">
    <text evidence="2">The sequence shown here is derived from an EMBL/GenBank/DDBJ whole genome shotgun (WGS) entry which is preliminary data.</text>
</comment>